<dbReference type="SUPFAM" id="SSF52540">
    <property type="entry name" value="P-loop containing nucleoside triphosphate hydrolases"/>
    <property type="match status" value="1"/>
</dbReference>
<comment type="caution">
    <text evidence="1">The sequence shown here is derived from an EMBL/GenBank/DDBJ whole genome shotgun (WGS) entry which is preliminary data.</text>
</comment>
<evidence type="ECO:0000313" key="1">
    <source>
        <dbReference type="EMBL" id="KAJ8874875.1"/>
    </source>
</evidence>
<dbReference type="EMBL" id="JARBHB010000009">
    <property type="protein sequence ID" value="KAJ8874875.1"/>
    <property type="molecule type" value="Genomic_DNA"/>
</dbReference>
<evidence type="ECO:0000313" key="2">
    <source>
        <dbReference type="Proteomes" id="UP001159363"/>
    </source>
</evidence>
<reference evidence="1 2" key="1">
    <citation type="submission" date="2023-02" db="EMBL/GenBank/DDBJ databases">
        <title>LHISI_Scaffold_Assembly.</title>
        <authorList>
            <person name="Stuart O.P."/>
            <person name="Cleave R."/>
            <person name="Magrath M.J.L."/>
            <person name="Mikheyev A.S."/>
        </authorList>
    </citation>
    <scope>NUCLEOTIDE SEQUENCE [LARGE SCALE GENOMIC DNA]</scope>
    <source>
        <strain evidence="1">Daus_M_001</strain>
        <tissue evidence="1">Leg muscle</tissue>
    </source>
</reference>
<name>A0ABQ9GSA3_9NEOP</name>
<proteinExistence type="predicted"/>
<keyword evidence="2" id="KW-1185">Reference proteome</keyword>
<accession>A0ABQ9GSA3</accession>
<dbReference type="Gene3D" id="3.40.50.300">
    <property type="entry name" value="P-loop containing nucleotide triphosphate hydrolases"/>
    <property type="match status" value="1"/>
</dbReference>
<dbReference type="InterPro" id="IPR027417">
    <property type="entry name" value="P-loop_NTPase"/>
</dbReference>
<gene>
    <name evidence="1" type="ORF">PR048_022765</name>
</gene>
<protein>
    <submittedName>
        <fullName evidence="1">Uncharacterized protein</fullName>
    </submittedName>
</protein>
<organism evidence="1 2">
    <name type="scientific">Dryococelus australis</name>
    <dbReference type="NCBI Taxonomy" id="614101"/>
    <lineage>
        <taxon>Eukaryota</taxon>
        <taxon>Metazoa</taxon>
        <taxon>Ecdysozoa</taxon>
        <taxon>Arthropoda</taxon>
        <taxon>Hexapoda</taxon>
        <taxon>Insecta</taxon>
        <taxon>Pterygota</taxon>
        <taxon>Neoptera</taxon>
        <taxon>Polyneoptera</taxon>
        <taxon>Phasmatodea</taxon>
        <taxon>Verophasmatodea</taxon>
        <taxon>Anareolatae</taxon>
        <taxon>Phasmatidae</taxon>
        <taxon>Eurycanthinae</taxon>
        <taxon>Dryococelus</taxon>
    </lineage>
</organism>
<dbReference type="Proteomes" id="UP001159363">
    <property type="component" value="Chromosome 8"/>
</dbReference>
<sequence>MGVIYFSDTDEGDIIEEPSISEVTSPTIYYLPWLQKFFSENGIDPTEFYSDFLTVANCTFKKKINGFVIMGKSTKPALISREHDRSGLHLNQLPGDMCILYEEPDNTNFSTWKLILEGATIATDIKHSDKEKTKRITVFITTNIPLWSWTQINENAPLEIRDQIHEFRKLMSRNNYREQDEIPPQPHIITHKNLH</sequence>